<dbReference type="Bgee" id="ENSGACG00000000379">
    <property type="expression patterns" value="Expressed in heart and 9 other cell types or tissues"/>
</dbReference>
<dbReference type="AlphaFoldDB" id="G3N5B4"/>
<reference evidence="3" key="2">
    <citation type="submission" date="2024-04" db="UniProtKB">
        <authorList>
            <consortium name="Ensembl"/>
        </authorList>
    </citation>
    <scope>IDENTIFICATION</scope>
</reference>
<evidence type="ECO:0000313" key="3">
    <source>
        <dbReference type="Ensembl" id="ENSGACP00000000484.1"/>
    </source>
</evidence>
<organism evidence="3">
    <name type="scientific">Gasterosteus aculeatus</name>
    <name type="common">Three-spined stickleback</name>
    <dbReference type="NCBI Taxonomy" id="69293"/>
    <lineage>
        <taxon>Eukaryota</taxon>
        <taxon>Metazoa</taxon>
        <taxon>Chordata</taxon>
        <taxon>Craniata</taxon>
        <taxon>Vertebrata</taxon>
        <taxon>Euteleostomi</taxon>
        <taxon>Actinopterygii</taxon>
        <taxon>Neopterygii</taxon>
        <taxon>Teleostei</taxon>
        <taxon>Neoteleostei</taxon>
        <taxon>Acanthomorphata</taxon>
        <taxon>Eupercaria</taxon>
        <taxon>Perciformes</taxon>
        <taxon>Cottioidei</taxon>
        <taxon>Gasterosteales</taxon>
        <taxon>Gasterosteidae</taxon>
        <taxon>Gasterosteus</taxon>
    </lineage>
</organism>
<reference evidence="3" key="1">
    <citation type="submission" date="2006-01" db="EMBL/GenBank/DDBJ databases">
        <authorList>
            <person name="Lindblad-Toh K."/>
            <person name="Mauceli E."/>
            <person name="Grabherr M."/>
            <person name="Chang J.L."/>
            <person name="Lander E.S."/>
        </authorList>
    </citation>
    <scope>NUCLEOTIDE SEQUENCE [LARGE SCALE GENOMIC DNA]</scope>
</reference>
<keyword evidence="1" id="KW-0175">Coiled coil</keyword>
<feature type="compositionally biased region" description="Acidic residues" evidence="2">
    <location>
        <begin position="74"/>
        <end position="93"/>
    </location>
</feature>
<accession>G3N5B4</accession>
<sequence>MSSGGVLRGFVARRLAAASREVLALVDRIVAGYEEEASGFRREIRRQEEQLELLRGEAARCAADVSSSGILGPLEEEDDEVEEQPENLEDSTDEAPSREPHPQRQPGRPQISDAQNHLDLRIRILEDSRADVLSTGALNKCPTLRLKCPRGLREPDFLDLLRSSFPQQCGGDGRFEVLTSDRRRRLRPLRVAALTAEEIDRNAGGSGGKSTIYIRLKTNTGP</sequence>
<proteinExistence type="predicted"/>
<name>G3N5B4_GASAC</name>
<dbReference type="Ensembl" id="ENSGACT00000000484.1">
    <property type="protein sequence ID" value="ENSGACP00000000484.1"/>
    <property type="gene ID" value="ENSGACG00000000379.1"/>
</dbReference>
<feature type="coiled-coil region" evidence="1">
    <location>
        <begin position="30"/>
        <end position="64"/>
    </location>
</feature>
<dbReference type="STRING" id="69293.ENSGACP00000000484"/>
<dbReference type="InParanoid" id="G3N5B4"/>
<evidence type="ECO:0000256" key="1">
    <source>
        <dbReference type="SAM" id="Coils"/>
    </source>
</evidence>
<feature type="region of interest" description="Disordered" evidence="2">
    <location>
        <begin position="66"/>
        <end position="114"/>
    </location>
</feature>
<evidence type="ECO:0000256" key="2">
    <source>
        <dbReference type="SAM" id="MobiDB-lite"/>
    </source>
</evidence>
<protein>
    <submittedName>
        <fullName evidence="3">Uncharacterized protein</fullName>
    </submittedName>
</protein>